<accession>A0ABW4QXR2</accession>
<keyword evidence="2" id="KW-1185">Reference proteome</keyword>
<proteinExistence type="predicted"/>
<reference evidence="2" key="1">
    <citation type="journal article" date="2019" name="Int. J. Syst. Evol. Microbiol.">
        <title>The Global Catalogue of Microorganisms (GCM) 10K type strain sequencing project: providing services to taxonomists for standard genome sequencing and annotation.</title>
        <authorList>
            <consortium name="The Broad Institute Genomics Platform"/>
            <consortium name="The Broad Institute Genome Sequencing Center for Infectious Disease"/>
            <person name="Wu L."/>
            <person name="Ma J."/>
        </authorList>
    </citation>
    <scope>NUCLEOTIDE SEQUENCE [LARGE SCALE GENOMIC DNA]</scope>
    <source>
        <strain evidence="2">CGMCC 1.15795</strain>
    </source>
</reference>
<evidence type="ECO:0000313" key="2">
    <source>
        <dbReference type="Proteomes" id="UP001597197"/>
    </source>
</evidence>
<evidence type="ECO:0000313" key="1">
    <source>
        <dbReference type="EMBL" id="MFD1874280.1"/>
    </source>
</evidence>
<protein>
    <submittedName>
        <fullName evidence="1">Uncharacterized protein</fullName>
    </submittedName>
</protein>
<dbReference type="Proteomes" id="UP001597197">
    <property type="component" value="Unassembled WGS sequence"/>
</dbReference>
<gene>
    <name evidence="1" type="ORF">ACFSDX_17680</name>
</gene>
<dbReference type="EMBL" id="JBHUFD010000006">
    <property type="protein sequence ID" value="MFD1874280.1"/>
    <property type="molecule type" value="Genomic_DNA"/>
</dbReference>
<dbReference type="RefSeq" id="WP_382315938.1">
    <property type="nucleotide sequence ID" value="NZ_JBHUFD010000006.1"/>
</dbReference>
<sequence length="51" mass="5370">MATKLTPEQIATAATAADFEPRAVRAVIQVETGGSGYDAKTGYLLIQFEPA</sequence>
<organism evidence="1 2">
    <name type="scientific">Hymenobacter bucti</name>
    <dbReference type="NCBI Taxonomy" id="1844114"/>
    <lineage>
        <taxon>Bacteria</taxon>
        <taxon>Pseudomonadati</taxon>
        <taxon>Bacteroidota</taxon>
        <taxon>Cytophagia</taxon>
        <taxon>Cytophagales</taxon>
        <taxon>Hymenobacteraceae</taxon>
        <taxon>Hymenobacter</taxon>
    </lineage>
</organism>
<comment type="caution">
    <text evidence="1">The sequence shown here is derived from an EMBL/GenBank/DDBJ whole genome shotgun (WGS) entry which is preliminary data.</text>
</comment>
<name>A0ABW4QXR2_9BACT</name>